<feature type="compositionally biased region" description="Polar residues" evidence="1">
    <location>
        <begin position="151"/>
        <end position="163"/>
    </location>
</feature>
<gene>
    <name evidence="2" type="ORF">DNTS_032918</name>
</gene>
<proteinExistence type="predicted"/>
<reference evidence="2 3" key="1">
    <citation type="journal article" date="2019" name="Sci. Data">
        <title>Hybrid genome assembly and annotation of Danionella translucida.</title>
        <authorList>
            <person name="Kadobianskyi M."/>
            <person name="Schulze L."/>
            <person name="Schuelke M."/>
            <person name="Judkewitz B."/>
        </authorList>
    </citation>
    <scope>NUCLEOTIDE SEQUENCE [LARGE SCALE GENOMIC DNA]</scope>
    <source>
        <strain evidence="2 3">Bolton</strain>
    </source>
</reference>
<comment type="caution">
    <text evidence="2">The sequence shown here is derived from an EMBL/GenBank/DDBJ whole genome shotgun (WGS) entry which is preliminary data.</text>
</comment>
<evidence type="ECO:0000313" key="2">
    <source>
        <dbReference type="EMBL" id="TRZ00772.1"/>
    </source>
</evidence>
<feature type="non-terminal residue" evidence="2">
    <location>
        <position position="499"/>
    </location>
</feature>
<feature type="region of interest" description="Disordered" evidence="1">
    <location>
        <begin position="216"/>
        <end position="242"/>
    </location>
</feature>
<protein>
    <submittedName>
        <fullName evidence="2">Uncharacterized protein</fullName>
    </submittedName>
</protein>
<dbReference type="Proteomes" id="UP000316079">
    <property type="component" value="Unassembled WGS sequence"/>
</dbReference>
<keyword evidence="3" id="KW-1185">Reference proteome</keyword>
<dbReference type="AlphaFoldDB" id="A0A553RF23"/>
<dbReference type="EMBL" id="SRMA01024266">
    <property type="protein sequence ID" value="TRZ00772.1"/>
    <property type="molecule type" value="Genomic_DNA"/>
</dbReference>
<feature type="compositionally biased region" description="Pro residues" evidence="1">
    <location>
        <begin position="229"/>
        <end position="241"/>
    </location>
</feature>
<organism evidence="2 3">
    <name type="scientific">Danionella cerebrum</name>
    <dbReference type="NCBI Taxonomy" id="2873325"/>
    <lineage>
        <taxon>Eukaryota</taxon>
        <taxon>Metazoa</taxon>
        <taxon>Chordata</taxon>
        <taxon>Craniata</taxon>
        <taxon>Vertebrata</taxon>
        <taxon>Euteleostomi</taxon>
        <taxon>Actinopterygii</taxon>
        <taxon>Neopterygii</taxon>
        <taxon>Teleostei</taxon>
        <taxon>Ostariophysi</taxon>
        <taxon>Cypriniformes</taxon>
        <taxon>Danionidae</taxon>
        <taxon>Danioninae</taxon>
        <taxon>Danionella</taxon>
    </lineage>
</organism>
<name>A0A553RF23_9TELE</name>
<evidence type="ECO:0000256" key="1">
    <source>
        <dbReference type="SAM" id="MobiDB-lite"/>
    </source>
</evidence>
<accession>A0A553RF23</accession>
<feature type="region of interest" description="Disordered" evidence="1">
    <location>
        <begin position="138"/>
        <end position="167"/>
    </location>
</feature>
<sequence>MLLLYCKVWGTCGAVGTRLADACAVVKHNLFPAVRLPSGSLVSQFTGISELERPTNRSVPLIQHRSSGLQGTRITRGPSYGGLVEQWGPDSLMLVVCVECSDYNCLVSVNPSPEQWAAIAEQWEKLVTLAPLLSKRKKRDLRGTQKGKPTPVQTRVDCNQTDDGWNREKYPQTISRQQAIRSAPPNRLDNLSTLRAGLQVKRSSINIVTHHEGISAATNPARALRVKPSAPPPPSPPPPPLADCAAEYKAVTESRVLHWIYELLSARIWKFEDPTMKEGKTALNRERRNEDEWEKVRSFRCSGGSSAHGESKAGPEQEEQSSATGGRYSLAILKLVDHCAPHLSMCRRFSLCLEDRIKTHIVATQMAECHLVLLRCDQHALVSLCGSSATAGAHGLCHLTQHRLSFSSTRLSVISSTFFNRKKETISEDPLLWWVLAGEVIQEQFPQYNRDTECVLCRDRQIMPVGMNFYENFDNLLQTSGFSKLPEVLRGARFALVYS</sequence>
<feature type="region of interest" description="Disordered" evidence="1">
    <location>
        <begin position="300"/>
        <end position="323"/>
    </location>
</feature>
<evidence type="ECO:0000313" key="3">
    <source>
        <dbReference type="Proteomes" id="UP000316079"/>
    </source>
</evidence>